<name>A0A841H1D0_9BACT</name>
<evidence type="ECO:0000313" key="2">
    <source>
        <dbReference type="Proteomes" id="UP000582837"/>
    </source>
</evidence>
<dbReference type="RefSeq" id="WP_170032609.1">
    <property type="nucleotide sequence ID" value="NZ_JABDTL010000001.1"/>
</dbReference>
<sequence>MRTLASGPGRRPRATAILIAIALSGCGNEDLVMRPATGAVLPITEGPAITNPCRTKPERVAGYFSPTPGQIAAMEAGLARAVNPLLRMDGERFGRIEYHRQYMGLIRPDGRRSIYVSAFGSSVLEHRNADPLPGQADTVQWRTYFLDYCDGWKGFWGIEYDVETGEFSHFEHNGKA</sequence>
<reference evidence="1 2" key="1">
    <citation type="submission" date="2020-08" db="EMBL/GenBank/DDBJ databases">
        <title>Genomic Encyclopedia of Type Strains, Phase IV (KMG-IV): sequencing the most valuable type-strain genomes for metagenomic binning, comparative biology and taxonomic classification.</title>
        <authorList>
            <person name="Goeker M."/>
        </authorList>
    </citation>
    <scope>NUCLEOTIDE SEQUENCE [LARGE SCALE GENOMIC DNA]</scope>
    <source>
        <strain evidence="1 2">DSM 29007</strain>
    </source>
</reference>
<evidence type="ECO:0000313" key="1">
    <source>
        <dbReference type="EMBL" id="MBB6071810.1"/>
    </source>
</evidence>
<comment type="caution">
    <text evidence="1">The sequence shown here is derived from an EMBL/GenBank/DDBJ whole genome shotgun (WGS) entry which is preliminary data.</text>
</comment>
<gene>
    <name evidence="1" type="ORF">HNQ61_003449</name>
</gene>
<accession>A0A841H1D0</accession>
<organism evidence="1 2">
    <name type="scientific">Longimicrobium terrae</name>
    <dbReference type="NCBI Taxonomy" id="1639882"/>
    <lineage>
        <taxon>Bacteria</taxon>
        <taxon>Pseudomonadati</taxon>
        <taxon>Gemmatimonadota</taxon>
        <taxon>Longimicrobiia</taxon>
        <taxon>Longimicrobiales</taxon>
        <taxon>Longimicrobiaceae</taxon>
        <taxon>Longimicrobium</taxon>
    </lineage>
</organism>
<protein>
    <submittedName>
        <fullName evidence="1">Uncharacterized protein</fullName>
    </submittedName>
</protein>
<dbReference type="AlphaFoldDB" id="A0A841H1D0"/>
<dbReference type="Proteomes" id="UP000582837">
    <property type="component" value="Unassembled WGS sequence"/>
</dbReference>
<proteinExistence type="predicted"/>
<dbReference type="PROSITE" id="PS51257">
    <property type="entry name" value="PROKAR_LIPOPROTEIN"/>
    <property type="match status" value="1"/>
</dbReference>
<dbReference type="EMBL" id="JACHIA010000010">
    <property type="protein sequence ID" value="MBB6071810.1"/>
    <property type="molecule type" value="Genomic_DNA"/>
</dbReference>
<keyword evidence="2" id="KW-1185">Reference proteome</keyword>